<name>A0A501XGM1_9SPHN</name>
<dbReference type="EMBL" id="VFSU01000030">
    <property type="protein sequence ID" value="TPE59453.1"/>
    <property type="molecule type" value="Genomic_DNA"/>
</dbReference>
<dbReference type="GO" id="GO:0006355">
    <property type="term" value="P:regulation of DNA-templated transcription"/>
    <property type="evidence" value="ECO:0007669"/>
    <property type="project" value="InterPro"/>
</dbReference>
<accession>A0A501XGM1</accession>
<reference evidence="2 3" key="1">
    <citation type="submission" date="2019-06" db="EMBL/GenBank/DDBJ databases">
        <authorList>
            <person name="Lee I."/>
            <person name="Jang G.I."/>
            <person name="Hwang C.Y."/>
        </authorList>
    </citation>
    <scope>NUCLEOTIDE SEQUENCE [LARGE SCALE GENOMIC DNA]</scope>
    <source>
        <strain evidence="2 3">PAMC 28131</strain>
    </source>
</reference>
<evidence type="ECO:0000259" key="1">
    <source>
        <dbReference type="Pfam" id="PF01402"/>
    </source>
</evidence>
<dbReference type="Proteomes" id="UP000319897">
    <property type="component" value="Unassembled WGS sequence"/>
</dbReference>
<feature type="domain" description="Ribbon-helix-helix protein CopG" evidence="1">
    <location>
        <begin position="1"/>
        <end position="38"/>
    </location>
</feature>
<protein>
    <submittedName>
        <fullName evidence="2">Ribbon-helix-helix domain-containing protein</fullName>
    </submittedName>
</protein>
<organism evidence="2 3">
    <name type="scientific">Sandaracinobacter neustonicus</name>
    <dbReference type="NCBI Taxonomy" id="1715348"/>
    <lineage>
        <taxon>Bacteria</taxon>
        <taxon>Pseudomonadati</taxon>
        <taxon>Pseudomonadota</taxon>
        <taxon>Alphaproteobacteria</taxon>
        <taxon>Sphingomonadales</taxon>
        <taxon>Sphingosinicellaceae</taxon>
        <taxon>Sandaracinobacter</taxon>
    </lineage>
</organism>
<gene>
    <name evidence="2" type="ORF">FJQ54_13255</name>
</gene>
<dbReference type="AlphaFoldDB" id="A0A501XGM1"/>
<proteinExistence type="predicted"/>
<dbReference type="InterPro" id="IPR013321">
    <property type="entry name" value="Arc_rbn_hlx_hlx"/>
</dbReference>
<dbReference type="Gene3D" id="1.10.1220.10">
    <property type="entry name" value="Met repressor-like"/>
    <property type="match status" value="1"/>
</dbReference>
<comment type="caution">
    <text evidence="2">The sequence shown here is derived from an EMBL/GenBank/DDBJ whole genome shotgun (WGS) entry which is preliminary data.</text>
</comment>
<dbReference type="CDD" id="cd22231">
    <property type="entry name" value="RHH_NikR_HicB-like"/>
    <property type="match status" value="1"/>
</dbReference>
<sequence>MRTLITLEDRQVEKLDAIAKRRGTSRAQLVREAVERFVGADAQSEADKRRADDENLKAAFGLWKDLDIAADGLEYQLAIRSEWDHRP</sequence>
<dbReference type="SUPFAM" id="SSF47598">
    <property type="entry name" value="Ribbon-helix-helix"/>
    <property type="match status" value="1"/>
</dbReference>
<dbReference type="InterPro" id="IPR010985">
    <property type="entry name" value="Ribbon_hlx_hlx"/>
</dbReference>
<dbReference type="OrthoDB" id="9806368at2"/>
<evidence type="ECO:0000313" key="2">
    <source>
        <dbReference type="EMBL" id="TPE59453.1"/>
    </source>
</evidence>
<dbReference type="Pfam" id="PF01402">
    <property type="entry name" value="RHH_1"/>
    <property type="match status" value="1"/>
</dbReference>
<dbReference type="InterPro" id="IPR002145">
    <property type="entry name" value="CopG"/>
</dbReference>
<evidence type="ECO:0000313" key="3">
    <source>
        <dbReference type="Proteomes" id="UP000319897"/>
    </source>
</evidence>
<dbReference type="RefSeq" id="WP_140928899.1">
    <property type="nucleotide sequence ID" value="NZ_VFSU01000030.1"/>
</dbReference>
<keyword evidence="3" id="KW-1185">Reference proteome</keyword>